<accession>A0A4R6DPL7</accession>
<keyword evidence="2" id="KW-0732">Signal</keyword>
<keyword evidence="4" id="KW-1185">Reference proteome</keyword>
<evidence type="ECO:0000256" key="1">
    <source>
        <dbReference type="SAM" id="MobiDB-lite"/>
    </source>
</evidence>
<reference evidence="3 4" key="1">
    <citation type="submission" date="2019-03" db="EMBL/GenBank/DDBJ databases">
        <title>Genomic Encyclopedia of Type Strains, Phase IV (KMG-IV): sequencing the most valuable type-strain genomes for metagenomic binning, comparative biology and taxonomic classification.</title>
        <authorList>
            <person name="Goeker M."/>
        </authorList>
    </citation>
    <scope>NUCLEOTIDE SEQUENCE [LARGE SCALE GENOMIC DNA]</scope>
    <source>
        <strain evidence="3 4">DSM 12121</strain>
    </source>
</reference>
<organism evidence="3 4">
    <name type="scientific">Azoarcus indigens</name>
    <dbReference type="NCBI Taxonomy" id="29545"/>
    <lineage>
        <taxon>Bacteria</taxon>
        <taxon>Pseudomonadati</taxon>
        <taxon>Pseudomonadota</taxon>
        <taxon>Betaproteobacteria</taxon>
        <taxon>Rhodocyclales</taxon>
        <taxon>Zoogloeaceae</taxon>
        <taxon>Azoarcus</taxon>
    </lineage>
</organism>
<feature type="compositionally biased region" description="Basic and acidic residues" evidence="1">
    <location>
        <begin position="56"/>
        <end position="67"/>
    </location>
</feature>
<sequence>MVFMTQRLLLLLMLASVLCHAVVVQGAWAATGVGEQALHALLHWQGSAHHHHTHQHAGDHGHFHQDDSPSSLKHVNADGALYAAALLPAGLIVLPGLPRASLQVAAAAEPPIPFLERFKRPPRLAA</sequence>
<protein>
    <recommendedName>
        <fullName evidence="5">Cobalt transporter subunit CbtB</fullName>
    </recommendedName>
</protein>
<evidence type="ECO:0000256" key="2">
    <source>
        <dbReference type="SAM" id="SignalP"/>
    </source>
</evidence>
<evidence type="ECO:0000313" key="3">
    <source>
        <dbReference type="EMBL" id="TDN46941.1"/>
    </source>
</evidence>
<dbReference type="EMBL" id="SNVV01000023">
    <property type="protein sequence ID" value="TDN46941.1"/>
    <property type="molecule type" value="Genomic_DNA"/>
</dbReference>
<comment type="caution">
    <text evidence="3">The sequence shown here is derived from an EMBL/GenBank/DDBJ whole genome shotgun (WGS) entry which is preliminary data.</text>
</comment>
<evidence type="ECO:0008006" key="5">
    <source>
        <dbReference type="Google" id="ProtNLM"/>
    </source>
</evidence>
<feature type="chain" id="PRO_5021000958" description="Cobalt transporter subunit CbtB" evidence="2">
    <location>
        <begin position="30"/>
        <end position="126"/>
    </location>
</feature>
<evidence type="ECO:0000313" key="4">
    <source>
        <dbReference type="Proteomes" id="UP000295129"/>
    </source>
</evidence>
<dbReference type="Proteomes" id="UP000295129">
    <property type="component" value="Unassembled WGS sequence"/>
</dbReference>
<gene>
    <name evidence="3" type="ORF">C7389_12314</name>
</gene>
<dbReference type="AlphaFoldDB" id="A0A4R6DPL7"/>
<proteinExistence type="predicted"/>
<name>A0A4R6DPL7_9RHOO</name>
<feature type="signal peptide" evidence="2">
    <location>
        <begin position="1"/>
        <end position="29"/>
    </location>
</feature>
<feature type="region of interest" description="Disordered" evidence="1">
    <location>
        <begin position="49"/>
        <end position="70"/>
    </location>
</feature>